<organism evidence="14 15">
    <name type="scientific">Paucidesulfovibrio gracilis DSM 16080</name>
    <dbReference type="NCBI Taxonomy" id="1121449"/>
    <lineage>
        <taxon>Bacteria</taxon>
        <taxon>Pseudomonadati</taxon>
        <taxon>Thermodesulfobacteriota</taxon>
        <taxon>Desulfovibrionia</taxon>
        <taxon>Desulfovibrionales</taxon>
        <taxon>Desulfovibrionaceae</taxon>
        <taxon>Paucidesulfovibrio</taxon>
    </lineage>
</organism>
<dbReference type="GO" id="GO:0016779">
    <property type="term" value="F:nucleotidyltransferase activity"/>
    <property type="evidence" value="ECO:0007669"/>
    <property type="project" value="UniProtKB-KW"/>
</dbReference>
<keyword evidence="9" id="KW-0460">Magnesium</keyword>
<dbReference type="InterPro" id="IPR002646">
    <property type="entry name" value="PolA_pol_head_dom"/>
</dbReference>
<keyword evidence="7" id="KW-0692">RNA repair</keyword>
<evidence type="ECO:0000256" key="3">
    <source>
        <dbReference type="ARBA" id="ARBA00022694"/>
    </source>
</evidence>
<comment type="similarity">
    <text evidence="11">Belongs to the tRNA nucleotidyltransferase/poly(A) polymerase family.</text>
</comment>
<evidence type="ECO:0000256" key="5">
    <source>
        <dbReference type="ARBA" id="ARBA00022723"/>
    </source>
</evidence>
<dbReference type="EMBL" id="FUYC01000018">
    <property type="protein sequence ID" value="SKA93851.1"/>
    <property type="molecule type" value="Genomic_DNA"/>
</dbReference>
<evidence type="ECO:0000259" key="12">
    <source>
        <dbReference type="Pfam" id="PF01743"/>
    </source>
</evidence>
<dbReference type="RefSeq" id="WP_078718058.1">
    <property type="nucleotide sequence ID" value="NZ_FUYC01000018.1"/>
</dbReference>
<keyword evidence="3" id="KW-0819">tRNA processing</keyword>
<name>A0A1T4XXX2_9BACT</name>
<dbReference type="InterPro" id="IPR043519">
    <property type="entry name" value="NT_sf"/>
</dbReference>
<sequence length="392" mass="44422">MRILLVGGAVRNLLLGLPPTDKDFLVLDTDRETFLRRFPMAREVGKNFPVFLINGQEYAFPRPPSSATAPPITEEEKLQADLEERDLTINAMALDESGELFCHPLALEDLHARLLRPSHKHTLETDPARALRAARFLAQYPIFRPHSILEQAMGGIASSNRLHGIAPERVGHELLKALSAPAPERYFRFLAKCRCLNPWLTELEALQAVPAGPKQFHGERDAFGHTLHLLQTMPAQFPDHTPEQRCVLGWMLLCHDLGKAHTPPNEWPRHIGHEQKGGAPAQRMGTRLALANRYLEAGSVAAQWHMQAARYPTLRPGTRVDLLMRLYSKRLLRPLFELVCLDQGEDYRQRAERDLQRILAVRLPKTLQNMGRESGQRLRELRANALTNARPD</sequence>
<dbReference type="Gene3D" id="1.10.3090.10">
    <property type="entry name" value="cca-adding enzyme, domain 2"/>
    <property type="match status" value="1"/>
</dbReference>
<evidence type="ECO:0000256" key="8">
    <source>
        <dbReference type="ARBA" id="ARBA00022840"/>
    </source>
</evidence>
<evidence type="ECO:0000313" key="15">
    <source>
        <dbReference type="Proteomes" id="UP000190027"/>
    </source>
</evidence>
<comment type="cofactor">
    <cofactor evidence="1">
        <name>Mg(2+)</name>
        <dbReference type="ChEBI" id="CHEBI:18420"/>
    </cofactor>
</comment>
<dbReference type="GO" id="GO:0008033">
    <property type="term" value="P:tRNA processing"/>
    <property type="evidence" value="ECO:0007669"/>
    <property type="project" value="UniProtKB-KW"/>
</dbReference>
<keyword evidence="4" id="KW-0548">Nucleotidyltransferase</keyword>
<evidence type="ECO:0000256" key="7">
    <source>
        <dbReference type="ARBA" id="ARBA00022800"/>
    </source>
</evidence>
<accession>A0A1T4XXX2</accession>
<dbReference type="Proteomes" id="UP000190027">
    <property type="component" value="Unassembled WGS sequence"/>
</dbReference>
<dbReference type="PANTHER" id="PTHR47545:SF1">
    <property type="entry name" value="MULTIFUNCTIONAL CCA PROTEIN"/>
    <property type="match status" value="1"/>
</dbReference>
<dbReference type="STRING" id="1121449.SAMN02745704_02521"/>
<dbReference type="Gene3D" id="3.30.460.10">
    <property type="entry name" value="Beta Polymerase, domain 2"/>
    <property type="match status" value="1"/>
</dbReference>
<dbReference type="Pfam" id="PF12627">
    <property type="entry name" value="PolyA_pol_RNAbd"/>
    <property type="match status" value="1"/>
</dbReference>
<evidence type="ECO:0000256" key="6">
    <source>
        <dbReference type="ARBA" id="ARBA00022741"/>
    </source>
</evidence>
<evidence type="ECO:0000256" key="1">
    <source>
        <dbReference type="ARBA" id="ARBA00001946"/>
    </source>
</evidence>
<evidence type="ECO:0000256" key="2">
    <source>
        <dbReference type="ARBA" id="ARBA00022679"/>
    </source>
</evidence>
<dbReference type="SUPFAM" id="SSF81301">
    <property type="entry name" value="Nucleotidyltransferase"/>
    <property type="match status" value="1"/>
</dbReference>
<evidence type="ECO:0000256" key="4">
    <source>
        <dbReference type="ARBA" id="ARBA00022695"/>
    </source>
</evidence>
<dbReference type="SUPFAM" id="SSF81891">
    <property type="entry name" value="Poly A polymerase C-terminal region-like"/>
    <property type="match status" value="1"/>
</dbReference>
<dbReference type="GO" id="GO:0042245">
    <property type="term" value="P:RNA repair"/>
    <property type="evidence" value="ECO:0007669"/>
    <property type="project" value="UniProtKB-KW"/>
</dbReference>
<reference evidence="14 15" key="1">
    <citation type="submission" date="2017-02" db="EMBL/GenBank/DDBJ databases">
        <authorList>
            <person name="Peterson S.W."/>
        </authorList>
    </citation>
    <scope>NUCLEOTIDE SEQUENCE [LARGE SCALE GENOMIC DNA]</scope>
    <source>
        <strain evidence="14 15">DSM 16080</strain>
    </source>
</reference>
<feature type="domain" description="tRNA nucleotidyltransferase/poly(A) polymerase RNA and SrmB- binding" evidence="13">
    <location>
        <begin position="157"/>
        <end position="204"/>
    </location>
</feature>
<dbReference type="PANTHER" id="PTHR47545">
    <property type="entry name" value="MULTIFUNCTIONAL CCA PROTEIN"/>
    <property type="match status" value="1"/>
</dbReference>
<keyword evidence="2 11" id="KW-0808">Transferase</keyword>
<dbReference type="GO" id="GO:0005524">
    <property type="term" value="F:ATP binding"/>
    <property type="evidence" value="ECO:0007669"/>
    <property type="project" value="UniProtKB-KW"/>
</dbReference>
<dbReference type="OrthoDB" id="9805698at2"/>
<dbReference type="InterPro" id="IPR050124">
    <property type="entry name" value="tRNA_CCA-adding_enzyme"/>
</dbReference>
<evidence type="ECO:0000313" key="14">
    <source>
        <dbReference type="EMBL" id="SKA93851.1"/>
    </source>
</evidence>
<protein>
    <submittedName>
        <fullName evidence="14">tRNA nucleotidyltransferase (CCA-adding enzyme)</fullName>
    </submittedName>
</protein>
<evidence type="ECO:0000256" key="10">
    <source>
        <dbReference type="ARBA" id="ARBA00022884"/>
    </source>
</evidence>
<keyword evidence="15" id="KW-1185">Reference proteome</keyword>
<dbReference type="InterPro" id="IPR032828">
    <property type="entry name" value="PolyA_RNA-bd"/>
</dbReference>
<dbReference type="AlphaFoldDB" id="A0A1T4XXX2"/>
<evidence type="ECO:0000259" key="13">
    <source>
        <dbReference type="Pfam" id="PF12627"/>
    </source>
</evidence>
<dbReference type="Pfam" id="PF01743">
    <property type="entry name" value="PolyA_pol"/>
    <property type="match status" value="1"/>
</dbReference>
<dbReference type="GO" id="GO:0003723">
    <property type="term" value="F:RNA binding"/>
    <property type="evidence" value="ECO:0007669"/>
    <property type="project" value="UniProtKB-KW"/>
</dbReference>
<keyword evidence="5" id="KW-0479">Metal-binding</keyword>
<dbReference type="GO" id="GO:0046872">
    <property type="term" value="F:metal ion binding"/>
    <property type="evidence" value="ECO:0007669"/>
    <property type="project" value="UniProtKB-KW"/>
</dbReference>
<evidence type="ECO:0000256" key="11">
    <source>
        <dbReference type="RuleBase" id="RU003953"/>
    </source>
</evidence>
<proteinExistence type="inferred from homology"/>
<keyword evidence="6" id="KW-0547">Nucleotide-binding</keyword>
<keyword evidence="10 11" id="KW-0694">RNA-binding</keyword>
<gene>
    <name evidence="14" type="ORF">SAMN02745704_02521</name>
</gene>
<keyword evidence="8" id="KW-0067">ATP-binding</keyword>
<evidence type="ECO:0000256" key="9">
    <source>
        <dbReference type="ARBA" id="ARBA00022842"/>
    </source>
</evidence>
<feature type="domain" description="Poly A polymerase head" evidence="12">
    <location>
        <begin position="5"/>
        <end position="115"/>
    </location>
</feature>